<dbReference type="SUPFAM" id="SSF54373">
    <property type="entry name" value="FAD-linked reductases, C-terminal domain"/>
    <property type="match status" value="1"/>
</dbReference>
<dbReference type="PROSITE" id="PS51318">
    <property type="entry name" value="TAT"/>
    <property type="match status" value="1"/>
</dbReference>
<dbReference type="SUPFAM" id="SSF51905">
    <property type="entry name" value="FAD/NAD(P)-binding domain"/>
    <property type="match status" value="2"/>
</dbReference>
<dbReference type="Gene3D" id="3.90.660.10">
    <property type="match status" value="2"/>
</dbReference>
<name>A0ABU8LFA6_9MICO</name>
<dbReference type="InterPro" id="IPR050281">
    <property type="entry name" value="Flavin_monoamine_oxidase"/>
</dbReference>
<evidence type="ECO:0000259" key="3">
    <source>
        <dbReference type="Pfam" id="PF01593"/>
    </source>
</evidence>
<gene>
    <name evidence="4" type="ORF">WDU99_14350</name>
</gene>
<dbReference type="Gene3D" id="3.50.50.60">
    <property type="entry name" value="FAD/NAD(P)-binding domain"/>
    <property type="match status" value="3"/>
</dbReference>
<sequence>MSITRRSLLVGAGTGAVAVLLAACTPEPKPKPTRTTTPGPKPSAPANVPVPAGWARSTWSTDPYSFGAISYLPAGADPTHRDTLATPVLDRVFFAGEATDANSSGTVLGAIDSGRRAGLGVLAAASDAERIAVIGAGAAGVAAARIIADAGHPVTIFEARERTGGRLLTQSDDDWPVPVQLGAWLIGEDDVAALDSRLITISDKRIRLDTAVGWSAEGATDSIDDTPIAQAIEHASTLPTDVPLAGALEADGADPTEPALAAALAWLAATTGADPTRASSWYPPEFSPDALNGLTGDLSAFIDDNLSEIDVTLASPVVRVAYDDRGVSLRMGTGESLSFDRVIVTAPLGVLQQQGIEFAPALPFEHRGAIADLAAGYIETVWMRFDEPFWDAEETIWHVVGGDGPIRTWLNLQPVTGEPVLVGLVGGEPAAEFAALSSQDAKVVARASLTFFAPQPDEPEN</sequence>
<dbReference type="InterPro" id="IPR006311">
    <property type="entry name" value="TAT_signal"/>
</dbReference>
<dbReference type="PANTHER" id="PTHR10742:SF410">
    <property type="entry name" value="LYSINE-SPECIFIC HISTONE DEMETHYLASE 2"/>
    <property type="match status" value="1"/>
</dbReference>
<evidence type="ECO:0000313" key="5">
    <source>
        <dbReference type="Proteomes" id="UP001371224"/>
    </source>
</evidence>
<dbReference type="Pfam" id="PF01593">
    <property type="entry name" value="Amino_oxidase"/>
    <property type="match status" value="3"/>
</dbReference>
<dbReference type="PANTHER" id="PTHR10742">
    <property type="entry name" value="FLAVIN MONOAMINE OXIDASE"/>
    <property type="match status" value="1"/>
</dbReference>
<feature type="region of interest" description="Disordered" evidence="1">
    <location>
        <begin position="26"/>
        <end position="47"/>
    </location>
</feature>
<keyword evidence="2" id="KW-0732">Signal</keyword>
<keyword evidence="5" id="KW-1185">Reference proteome</keyword>
<dbReference type="PROSITE" id="PS51257">
    <property type="entry name" value="PROKAR_LIPOPROTEIN"/>
    <property type="match status" value="1"/>
</dbReference>
<dbReference type="InterPro" id="IPR036188">
    <property type="entry name" value="FAD/NAD-bd_sf"/>
</dbReference>
<evidence type="ECO:0000313" key="4">
    <source>
        <dbReference type="EMBL" id="MEJ1089494.1"/>
    </source>
</evidence>
<feature type="signal peptide" evidence="2">
    <location>
        <begin position="1"/>
        <end position="22"/>
    </location>
</feature>
<feature type="domain" description="Amine oxidase" evidence="3">
    <location>
        <begin position="46"/>
        <end position="117"/>
    </location>
</feature>
<comment type="caution">
    <text evidence="4">The sequence shown here is derived from an EMBL/GenBank/DDBJ whole genome shotgun (WGS) entry which is preliminary data.</text>
</comment>
<organism evidence="4 5">
    <name type="scientific">Microbacterium bandirmense</name>
    <dbReference type="NCBI Taxonomy" id="3122050"/>
    <lineage>
        <taxon>Bacteria</taxon>
        <taxon>Bacillati</taxon>
        <taxon>Actinomycetota</taxon>
        <taxon>Actinomycetes</taxon>
        <taxon>Micrococcales</taxon>
        <taxon>Microbacteriaceae</taxon>
        <taxon>Microbacterium</taxon>
    </lineage>
</organism>
<dbReference type="EMBL" id="JBBDGM010000014">
    <property type="protein sequence ID" value="MEJ1089494.1"/>
    <property type="molecule type" value="Genomic_DNA"/>
</dbReference>
<feature type="chain" id="PRO_5046355739" evidence="2">
    <location>
        <begin position="23"/>
        <end position="461"/>
    </location>
</feature>
<evidence type="ECO:0000256" key="1">
    <source>
        <dbReference type="SAM" id="MobiDB-lite"/>
    </source>
</evidence>
<evidence type="ECO:0000256" key="2">
    <source>
        <dbReference type="SAM" id="SignalP"/>
    </source>
</evidence>
<proteinExistence type="predicted"/>
<dbReference type="RefSeq" id="WP_337333140.1">
    <property type="nucleotide sequence ID" value="NZ_JBBDGM010000014.1"/>
</dbReference>
<dbReference type="InterPro" id="IPR002937">
    <property type="entry name" value="Amino_oxidase"/>
</dbReference>
<feature type="domain" description="Amine oxidase" evidence="3">
    <location>
        <begin position="305"/>
        <end position="449"/>
    </location>
</feature>
<accession>A0ABU8LFA6</accession>
<dbReference type="Proteomes" id="UP001371224">
    <property type="component" value="Unassembled WGS sequence"/>
</dbReference>
<protein>
    <submittedName>
        <fullName evidence="4">FAD-dependent oxidoreductase</fullName>
    </submittedName>
</protein>
<feature type="domain" description="Amine oxidase" evidence="3">
    <location>
        <begin position="139"/>
        <end position="188"/>
    </location>
</feature>
<dbReference type="PRINTS" id="PR00419">
    <property type="entry name" value="ADXRDTASE"/>
</dbReference>
<reference evidence="4 5" key="1">
    <citation type="submission" date="2024-02" db="EMBL/GenBank/DDBJ databases">
        <authorList>
            <person name="Saticioglu I.B."/>
        </authorList>
    </citation>
    <scope>NUCLEOTIDE SEQUENCE [LARGE SCALE GENOMIC DNA]</scope>
    <source>
        <strain evidence="4 5">Mu-80</strain>
    </source>
</reference>